<dbReference type="Pfam" id="PF00196">
    <property type="entry name" value="GerE"/>
    <property type="match status" value="1"/>
</dbReference>
<keyword evidence="3" id="KW-0804">Transcription</keyword>
<dbReference type="InterPro" id="IPR016032">
    <property type="entry name" value="Sig_transdc_resp-reg_C-effctor"/>
</dbReference>
<dbReference type="InterPro" id="IPR000792">
    <property type="entry name" value="Tscrpt_reg_LuxR_C"/>
</dbReference>
<dbReference type="PRINTS" id="PR00038">
    <property type="entry name" value="HTHLUXR"/>
</dbReference>
<comment type="caution">
    <text evidence="5">The sequence shown here is derived from an EMBL/GenBank/DDBJ whole genome shotgun (WGS) entry which is preliminary data.</text>
</comment>
<dbReference type="SMART" id="SM00421">
    <property type="entry name" value="HTH_LUXR"/>
    <property type="match status" value="1"/>
</dbReference>
<feature type="domain" description="HTH luxR-type" evidence="4">
    <location>
        <begin position="183"/>
        <end position="248"/>
    </location>
</feature>
<accession>A0ABR6KUN4</accession>
<dbReference type="GO" id="GO:0003677">
    <property type="term" value="F:DNA binding"/>
    <property type="evidence" value="ECO:0007669"/>
    <property type="project" value="UniProtKB-KW"/>
</dbReference>
<evidence type="ECO:0000256" key="3">
    <source>
        <dbReference type="ARBA" id="ARBA00023163"/>
    </source>
</evidence>
<evidence type="ECO:0000313" key="5">
    <source>
        <dbReference type="EMBL" id="MBB4625118.1"/>
    </source>
</evidence>
<dbReference type="SUPFAM" id="SSF46894">
    <property type="entry name" value="C-terminal effector domain of the bipartite response regulators"/>
    <property type="match status" value="1"/>
</dbReference>
<keyword evidence="6" id="KW-1185">Reference proteome</keyword>
<reference evidence="5 6" key="1">
    <citation type="submission" date="2020-08" db="EMBL/GenBank/DDBJ databases">
        <title>Genomic Encyclopedia of Type Strains, Phase IV (KMG-IV): sequencing the most valuable type-strain genomes for metagenomic binning, comparative biology and taxonomic classification.</title>
        <authorList>
            <person name="Goeker M."/>
        </authorList>
    </citation>
    <scope>NUCLEOTIDE SEQUENCE [LARGE SCALE GENOMIC DNA]</scope>
    <source>
        <strain evidence="5 6">DSM 102983</strain>
    </source>
</reference>
<proteinExistence type="predicted"/>
<dbReference type="Gene3D" id="1.10.10.10">
    <property type="entry name" value="Winged helix-like DNA-binding domain superfamily/Winged helix DNA-binding domain"/>
    <property type="match status" value="1"/>
</dbReference>
<evidence type="ECO:0000256" key="1">
    <source>
        <dbReference type="ARBA" id="ARBA00023015"/>
    </source>
</evidence>
<sequence length="250" mass="28727">MDIVNKLNDELLKQTFTEEQQLSNRLNECKLIASTYAQIENSIAVLSDMKTNTSHIYYGGMAEKLGLTERGSNKTIHSIWEEEIFSRIHPDDLLEKHLQELRFLDFLKSIPEKERADYHIVSHIRMRDNTDKYIHVLHRMFYIASQSNGSIRLSLCLYNLTADPSLDSAIINSADGQILELQKQTYNDILSVREREILQLIEQGMMSKEIASTLSISINTVNRHRQNILGKLHVSNSIEACRIAKGLKLI</sequence>
<dbReference type="PANTHER" id="PTHR44688">
    <property type="entry name" value="DNA-BINDING TRANSCRIPTIONAL ACTIVATOR DEVR_DOSR"/>
    <property type="match status" value="1"/>
</dbReference>
<dbReference type="PROSITE" id="PS50043">
    <property type="entry name" value="HTH_LUXR_2"/>
    <property type="match status" value="1"/>
</dbReference>
<name>A0ABR6KUN4_9BACT</name>
<dbReference type="PROSITE" id="PS00622">
    <property type="entry name" value="HTH_LUXR_1"/>
    <property type="match status" value="1"/>
</dbReference>
<protein>
    <submittedName>
        <fullName evidence="5">DNA-binding CsgD family transcriptional regulator</fullName>
    </submittedName>
</protein>
<evidence type="ECO:0000313" key="6">
    <source>
        <dbReference type="Proteomes" id="UP000533637"/>
    </source>
</evidence>
<keyword evidence="1" id="KW-0805">Transcription regulation</keyword>
<gene>
    <name evidence="5" type="ORF">GGQ57_005064</name>
</gene>
<dbReference type="Gene3D" id="3.30.450.20">
    <property type="entry name" value="PAS domain"/>
    <property type="match status" value="1"/>
</dbReference>
<dbReference type="EMBL" id="JACHOC010000013">
    <property type="protein sequence ID" value="MBB4625118.1"/>
    <property type="molecule type" value="Genomic_DNA"/>
</dbReference>
<organism evidence="5 6">
    <name type="scientific">Parabacteroides faecis</name>
    <dbReference type="NCBI Taxonomy" id="1217282"/>
    <lineage>
        <taxon>Bacteria</taxon>
        <taxon>Pseudomonadati</taxon>
        <taxon>Bacteroidota</taxon>
        <taxon>Bacteroidia</taxon>
        <taxon>Bacteroidales</taxon>
        <taxon>Tannerellaceae</taxon>
        <taxon>Parabacteroides</taxon>
    </lineage>
</organism>
<dbReference type="Proteomes" id="UP000533637">
    <property type="component" value="Unassembled WGS sequence"/>
</dbReference>
<dbReference type="CDD" id="cd06170">
    <property type="entry name" value="LuxR_C_like"/>
    <property type="match status" value="1"/>
</dbReference>
<evidence type="ECO:0000256" key="2">
    <source>
        <dbReference type="ARBA" id="ARBA00023125"/>
    </source>
</evidence>
<evidence type="ECO:0000259" key="4">
    <source>
        <dbReference type="PROSITE" id="PS50043"/>
    </source>
</evidence>
<dbReference type="PANTHER" id="PTHR44688:SF16">
    <property type="entry name" value="DNA-BINDING TRANSCRIPTIONAL ACTIVATOR DEVR_DOSR"/>
    <property type="match status" value="1"/>
</dbReference>
<keyword evidence="2 5" id="KW-0238">DNA-binding</keyword>
<dbReference type="RefSeq" id="WP_183672478.1">
    <property type="nucleotide sequence ID" value="NZ_BMPB01000017.1"/>
</dbReference>
<dbReference type="InterPro" id="IPR036388">
    <property type="entry name" value="WH-like_DNA-bd_sf"/>
</dbReference>